<dbReference type="PANTHER" id="PTHR31221">
    <property type="entry name" value="WRKY TRANSCRIPTION FACTOR PROTEIN 1-RELATED"/>
    <property type="match status" value="1"/>
</dbReference>
<evidence type="ECO:0000259" key="8">
    <source>
        <dbReference type="PROSITE" id="PS50811"/>
    </source>
</evidence>
<dbReference type="Proteomes" id="UP001346149">
    <property type="component" value="Unassembled WGS sequence"/>
</dbReference>
<keyword evidence="6" id="KW-0539">Nucleus</keyword>
<evidence type="ECO:0000313" key="9">
    <source>
        <dbReference type="EMBL" id="KAK4801772.1"/>
    </source>
</evidence>
<evidence type="ECO:0000256" key="7">
    <source>
        <dbReference type="SAM" id="MobiDB-lite"/>
    </source>
</evidence>
<keyword evidence="2" id="KW-0677">Repeat</keyword>
<dbReference type="SUPFAM" id="SSF118290">
    <property type="entry name" value="WRKY DNA-binding domain"/>
    <property type="match status" value="2"/>
</dbReference>
<dbReference type="AlphaFoldDB" id="A0AAN7MM71"/>
<feature type="region of interest" description="Disordered" evidence="7">
    <location>
        <begin position="389"/>
        <end position="419"/>
    </location>
</feature>
<organism evidence="9 10">
    <name type="scientific">Trapa natans</name>
    <name type="common">Water chestnut</name>
    <dbReference type="NCBI Taxonomy" id="22666"/>
    <lineage>
        <taxon>Eukaryota</taxon>
        <taxon>Viridiplantae</taxon>
        <taxon>Streptophyta</taxon>
        <taxon>Embryophyta</taxon>
        <taxon>Tracheophyta</taxon>
        <taxon>Spermatophyta</taxon>
        <taxon>Magnoliopsida</taxon>
        <taxon>eudicotyledons</taxon>
        <taxon>Gunneridae</taxon>
        <taxon>Pentapetalae</taxon>
        <taxon>rosids</taxon>
        <taxon>malvids</taxon>
        <taxon>Myrtales</taxon>
        <taxon>Lythraceae</taxon>
        <taxon>Trapa</taxon>
    </lineage>
</organism>
<evidence type="ECO:0000256" key="6">
    <source>
        <dbReference type="ARBA" id="ARBA00023242"/>
    </source>
</evidence>
<feature type="compositionally biased region" description="Basic and acidic residues" evidence="7">
    <location>
        <begin position="100"/>
        <end position="109"/>
    </location>
</feature>
<evidence type="ECO:0000256" key="1">
    <source>
        <dbReference type="ARBA" id="ARBA00004123"/>
    </source>
</evidence>
<dbReference type="EMBL" id="JAXQNO010000003">
    <property type="protein sequence ID" value="KAK4801772.1"/>
    <property type="molecule type" value="Genomic_DNA"/>
</dbReference>
<evidence type="ECO:0000313" key="10">
    <source>
        <dbReference type="Proteomes" id="UP001346149"/>
    </source>
</evidence>
<feature type="domain" description="WRKY" evidence="8">
    <location>
        <begin position="155"/>
        <end position="212"/>
    </location>
</feature>
<dbReference type="SMART" id="SM00774">
    <property type="entry name" value="WRKY"/>
    <property type="match status" value="2"/>
</dbReference>
<dbReference type="InterPro" id="IPR003657">
    <property type="entry name" value="WRKY_dom"/>
</dbReference>
<comment type="caution">
    <text evidence="9">The sequence shown here is derived from an EMBL/GenBank/DDBJ whole genome shotgun (WGS) entry which is preliminary data.</text>
</comment>
<comment type="subcellular location">
    <subcellularLocation>
        <location evidence="1">Nucleus</location>
    </subcellularLocation>
</comment>
<dbReference type="FunFam" id="2.20.25.80:FF:000006">
    <property type="entry name" value="WRKY transcription factor"/>
    <property type="match status" value="2"/>
</dbReference>
<protein>
    <recommendedName>
        <fullName evidence="8">WRKY domain-containing protein</fullName>
    </recommendedName>
</protein>
<dbReference type="GO" id="GO:0005634">
    <property type="term" value="C:nucleus"/>
    <property type="evidence" value="ECO:0007669"/>
    <property type="project" value="UniProtKB-SubCell"/>
</dbReference>
<keyword evidence="4" id="KW-0238">DNA-binding</keyword>
<dbReference type="InterPro" id="IPR044810">
    <property type="entry name" value="WRKY_plant"/>
</dbReference>
<feature type="region of interest" description="Disordered" evidence="7">
    <location>
        <begin position="74"/>
        <end position="149"/>
    </location>
</feature>
<reference evidence="9 10" key="1">
    <citation type="journal article" date="2023" name="Hortic Res">
        <title>Pangenome of water caltrop reveals structural variations and asymmetric subgenome divergence after allopolyploidization.</title>
        <authorList>
            <person name="Zhang X."/>
            <person name="Chen Y."/>
            <person name="Wang L."/>
            <person name="Yuan Y."/>
            <person name="Fang M."/>
            <person name="Shi L."/>
            <person name="Lu R."/>
            <person name="Comes H.P."/>
            <person name="Ma Y."/>
            <person name="Chen Y."/>
            <person name="Huang G."/>
            <person name="Zhou Y."/>
            <person name="Zheng Z."/>
            <person name="Qiu Y."/>
        </authorList>
    </citation>
    <scope>NUCLEOTIDE SEQUENCE [LARGE SCALE GENOMIC DNA]</scope>
    <source>
        <strain evidence="9">F231</strain>
    </source>
</reference>
<feature type="region of interest" description="Disordered" evidence="7">
    <location>
        <begin position="266"/>
        <end position="322"/>
    </location>
</feature>
<dbReference type="PANTHER" id="PTHR31221:SF90">
    <property type="entry name" value="WRKY TRANSCRIPTION FACTOR 44"/>
    <property type="match status" value="1"/>
</dbReference>
<dbReference type="PROSITE" id="PS50811">
    <property type="entry name" value="WRKY"/>
    <property type="match status" value="2"/>
</dbReference>
<feature type="domain" description="WRKY" evidence="8">
    <location>
        <begin position="325"/>
        <end position="390"/>
    </location>
</feature>
<sequence>MTGDLNIDQHSLIQMESKDMGRIVISKPVASRPPSSVIGPFPDLSAGIIRGSSPNIGLELTSGPIKPKTVRLAPKVNLAPDPAVPSQAREMKTMLPPEQGKCEPSDQQERSSLSSNFEEHSRDLTKTAGGDFSGYPVEESIDLPSTSPGDRMCYDGYNWRKYGQKQVKGSEYPRGYYKCTQPNCPVKKTVESSVDGKIAEIVYKGEHNHPKPQPSKRGPVNGQDRGCPFISGRTIERKRGSEGKVANDTNTKASLSNDCIVERGVTDAGLNLDPPSAKQEDGTMRLGMDPDEPSSKRRKTKNPLNGLEINSEIPPKPPVSVQGSVDPEILSDGFRWRKYGQKVVKGNPYPRNYYKCTGLECSVRKHVERALHDPAVLITTYEGKHNHEMPLLRSMDPPSSYSTPRARASKRTTPVGGLHQEDTLSFKLWSDQ</sequence>
<gene>
    <name evidence="9" type="ORF">SAY86_022259</name>
</gene>
<evidence type="ECO:0000256" key="4">
    <source>
        <dbReference type="ARBA" id="ARBA00023125"/>
    </source>
</evidence>
<dbReference type="InterPro" id="IPR036576">
    <property type="entry name" value="WRKY_dom_sf"/>
</dbReference>
<evidence type="ECO:0000256" key="2">
    <source>
        <dbReference type="ARBA" id="ARBA00022737"/>
    </source>
</evidence>
<accession>A0AAN7MM71</accession>
<feature type="region of interest" description="Disordered" evidence="7">
    <location>
        <begin position="204"/>
        <end position="250"/>
    </location>
</feature>
<name>A0AAN7MM71_TRANT</name>
<evidence type="ECO:0000256" key="3">
    <source>
        <dbReference type="ARBA" id="ARBA00023015"/>
    </source>
</evidence>
<dbReference type="GO" id="GO:0003700">
    <property type="term" value="F:DNA-binding transcription factor activity"/>
    <property type="evidence" value="ECO:0007669"/>
    <property type="project" value="InterPro"/>
</dbReference>
<evidence type="ECO:0000256" key="5">
    <source>
        <dbReference type="ARBA" id="ARBA00023163"/>
    </source>
</evidence>
<keyword evidence="5" id="KW-0804">Transcription</keyword>
<proteinExistence type="predicted"/>
<dbReference type="Gene3D" id="2.20.25.80">
    <property type="entry name" value="WRKY domain"/>
    <property type="match status" value="2"/>
</dbReference>
<dbReference type="GO" id="GO:0043565">
    <property type="term" value="F:sequence-specific DNA binding"/>
    <property type="evidence" value="ECO:0007669"/>
    <property type="project" value="InterPro"/>
</dbReference>
<dbReference type="Pfam" id="PF03106">
    <property type="entry name" value="WRKY"/>
    <property type="match status" value="2"/>
</dbReference>
<keyword evidence="3" id="KW-0805">Transcription regulation</keyword>
<keyword evidence="10" id="KW-1185">Reference proteome</keyword>